<dbReference type="AlphaFoldDB" id="C7RSH8"/>
<dbReference type="NCBIfam" id="TIGR02282">
    <property type="entry name" value="MltB"/>
    <property type="match status" value="1"/>
</dbReference>
<feature type="signal peptide" evidence="2">
    <location>
        <begin position="1"/>
        <end position="22"/>
    </location>
</feature>
<dbReference type="InterPro" id="IPR011757">
    <property type="entry name" value="Lytic_transglycosylase_MltB"/>
</dbReference>
<dbReference type="GO" id="GO:0008933">
    <property type="term" value="F:peptidoglycan lytic transglycosylase activity"/>
    <property type="evidence" value="ECO:0007669"/>
    <property type="project" value="TreeGrafter"/>
</dbReference>
<reference evidence="4" key="1">
    <citation type="submission" date="2009-08" db="EMBL/GenBank/DDBJ databases">
        <authorList>
            <consortium name="US DOE Joint Genome Institute"/>
            <person name="Lucas S."/>
            <person name="Copeland A."/>
            <person name="Lapidus A."/>
            <person name="Glavina del Rio T."/>
            <person name="Dalin E."/>
            <person name="Tice H."/>
            <person name="Bruce D."/>
            <person name="Barry K."/>
            <person name="Pitluck S."/>
            <person name="Lowry S."/>
            <person name="Larimer F."/>
            <person name="Land M."/>
            <person name="Hauser L."/>
            <person name="Kyrpides N."/>
            <person name="Ivanova N."/>
            <person name="McMahon K.D."/>
            <person name="Hugenholtz P."/>
        </authorList>
    </citation>
    <scope>NUCLEOTIDE SEQUENCE</scope>
    <source>
        <strain evidence="4">UW-1</strain>
    </source>
</reference>
<organism evidence="4">
    <name type="scientific">Accumulibacter regalis</name>
    <dbReference type="NCBI Taxonomy" id="522306"/>
    <lineage>
        <taxon>Bacteria</taxon>
        <taxon>Pseudomonadati</taxon>
        <taxon>Pseudomonadota</taxon>
        <taxon>Betaproteobacteria</taxon>
        <taxon>Candidatus Accumulibacter</taxon>
    </lineage>
</organism>
<reference evidence="4" key="2">
    <citation type="submission" date="2009-09" db="EMBL/GenBank/DDBJ databases">
        <title>Complete sequence of chromosome of Candidatus Accumulibacter phosphatis clade IIA str. UW-1.</title>
        <authorList>
            <consortium name="US DOE Joint Genome Institute"/>
            <person name="Martin H.G."/>
            <person name="Ivanova N."/>
            <person name="Kunin V."/>
            <person name="Warnecke F."/>
            <person name="Barry K."/>
            <person name="He S."/>
            <person name="Salamov A."/>
            <person name="Szeto E."/>
            <person name="Dalin E."/>
            <person name="Pangilinan J.L."/>
            <person name="Lapidus A."/>
            <person name="Lowry S."/>
            <person name="Kyrpides N.C."/>
            <person name="McMahon K.D."/>
            <person name="Hugenholtz P."/>
        </authorList>
    </citation>
    <scope>NUCLEOTIDE SEQUENCE [LARGE SCALE GENOMIC DNA]</scope>
    <source>
        <strain evidence="4">UW-1</strain>
    </source>
</reference>
<evidence type="ECO:0000313" key="4">
    <source>
        <dbReference type="EMBL" id="ACV34691.1"/>
    </source>
</evidence>
<dbReference type="InterPro" id="IPR031304">
    <property type="entry name" value="SLT_2"/>
</dbReference>
<protein>
    <submittedName>
        <fullName evidence="4">Lytic murein transglycosylase B</fullName>
    </submittedName>
</protein>
<feature type="chain" id="PRO_5002983986" evidence="2">
    <location>
        <begin position="23"/>
        <end position="343"/>
    </location>
</feature>
<dbReference type="Gene3D" id="1.10.8.350">
    <property type="entry name" value="Bacterial muramidase"/>
    <property type="match status" value="1"/>
</dbReference>
<accession>C7RSH8</accession>
<dbReference type="Gene3D" id="1.10.530.10">
    <property type="match status" value="1"/>
</dbReference>
<sequence precursor="true">MKRKLPATLCLALLGGLLPVSGHPQQGTGFSQEPEVKSFIIEMHERYGFDVAHLTRQFAAVRPNATVLRAIRPPAVPEKQRSWQRYRERFVNSRRVDGGQRFWQQHEVTLQRAAAIYGVPPEIVVAIIGVETEYGQNMGSFGVLEALSSLAFHYPPRAEFFRSELEQFLLLARENGLSPLSIKGSYAGAIGIPQFMPSSQRRFAVDFDNDDRIDLRNSNVDAIGSVARFLQQHGWQKDAPVAVPASVNGDPAMLIAAGIKPALSVRELASQGVVPDTVLAAGDADRPAALIDLVSPGAPTGYWLGFDNFYVITRYNRSSFYAMAVFQLAEALRETRNTLAGTR</sequence>
<dbReference type="InterPro" id="IPR023346">
    <property type="entry name" value="Lysozyme-like_dom_sf"/>
</dbReference>
<dbReference type="CDD" id="cd13399">
    <property type="entry name" value="Slt35-like"/>
    <property type="match status" value="1"/>
</dbReference>
<dbReference type="FunFam" id="1.10.8.350:FF:000001">
    <property type="entry name" value="Lytic murein transglycosylase B"/>
    <property type="match status" value="1"/>
</dbReference>
<dbReference type="SUPFAM" id="SSF53955">
    <property type="entry name" value="Lysozyme-like"/>
    <property type="match status" value="1"/>
</dbReference>
<dbReference type="STRING" id="522306.CAP2UW1_1367"/>
<evidence type="ECO:0000256" key="1">
    <source>
        <dbReference type="PIRSR" id="PIRSR611757-1"/>
    </source>
</evidence>
<name>C7RSH8_ACCRE</name>
<dbReference type="OrthoDB" id="9772911at2"/>
<dbReference type="PANTHER" id="PTHR30163">
    <property type="entry name" value="MEMBRANE-BOUND LYTIC MUREIN TRANSGLYCOSYLASE B"/>
    <property type="match status" value="1"/>
</dbReference>
<dbReference type="CAZy" id="GH103">
    <property type="family name" value="Glycoside Hydrolase Family 103"/>
</dbReference>
<keyword evidence="2" id="KW-0732">Signal</keyword>
<feature type="domain" description="Transglycosylase SLT" evidence="3">
    <location>
        <begin position="32"/>
        <end position="330"/>
    </location>
</feature>
<dbReference type="EMBL" id="CP001715">
    <property type="protein sequence ID" value="ACV34691.1"/>
    <property type="molecule type" value="Genomic_DNA"/>
</dbReference>
<dbReference type="eggNOG" id="COG2951">
    <property type="taxonomic scope" value="Bacteria"/>
</dbReference>
<evidence type="ECO:0000256" key="2">
    <source>
        <dbReference type="SAM" id="SignalP"/>
    </source>
</evidence>
<dbReference type="HOGENOM" id="CLU_035402_1_1_4"/>
<evidence type="ECO:0000259" key="3">
    <source>
        <dbReference type="Pfam" id="PF13406"/>
    </source>
</evidence>
<gene>
    <name evidence="4" type="ordered locus">CAP2UW1_1367</name>
</gene>
<dbReference type="KEGG" id="app:CAP2UW1_1367"/>
<dbReference type="PANTHER" id="PTHR30163:SF9">
    <property type="entry name" value="MEMBRANE-BOUND LYTIC MUREIN TRANSGLYCOSYLASE B"/>
    <property type="match status" value="1"/>
</dbReference>
<feature type="active site" evidence="1">
    <location>
        <position position="131"/>
    </location>
</feature>
<proteinExistence type="predicted"/>
<dbReference type="InterPro" id="IPR043426">
    <property type="entry name" value="MltB-like"/>
</dbReference>
<dbReference type="Pfam" id="PF13406">
    <property type="entry name" value="SLT_2"/>
    <property type="match status" value="1"/>
</dbReference>
<dbReference type="GO" id="GO:0009253">
    <property type="term" value="P:peptidoglycan catabolic process"/>
    <property type="evidence" value="ECO:0007669"/>
    <property type="project" value="TreeGrafter"/>
</dbReference>